<dbReference type="RefSeq" id="XP_014255591.1">
    <property type="nucleotide sequence ID" value="XM_014400105.1"/>
</dbReference>
<dbReference type="Pfam" id="PF00067">
    <property type="entry name" value="p450"/>
    <property type="match status" value="1"/>
</dbReference>
<keyword evidence="3" id="KW-0349">Heme</keyword>
<dbReference type="GO" id="GO:0004497">
    <property type="term" value="F:monooxygenase activity"/>
    <property type="evidence" value="ECO:0007669"/>
    <property type="project" value="UniProtKB-KW"/>
</dbReference>
<keyword evidence="4" id="KW-0479">Metal-binding</keyword>
<dbReference type="SUPFAM" id="SSF48264">
    <property type="entry name" value="Cytochrome P450"/>
    <property type="match status" value="1"/>
</dbReference>
<evidence type="ECO:0000256" key="3">
    <source>
        <dbReference type="ARBA" id="ARBA00022617"/>
    </source>
</evidence>
<dbReference type="Gene3D" id="1.10.630.10">
    <property type="entry name" value="Cytochrome P450"/>
    <property type="match status" value="1"/>
</dbReference>
<proteinExistence type="inferred from homology"/>
<dbReference type="PRINTS" id="PR00463">
    <property type="entry name" value="EP450I"/>
</dbReference>
<accession>A0A8I6S3Q0</accession>
<dbReference type="AlphaFoldDB" id="A0A8I6S3Q0"/>
<sequence>MLRIKLIQRLFSLIKRKTTYTATTSPTTSEEQPTSKVLASNVEEEAELDERLGTDDLFFASEHLPFTVMQQHEQIFPKAKPTLLDPLIDETQRVDKSGVCAVPFSQIPAIGGHLWLELCHLFSKCLYAIKGQNDEKLLSWIYPFRIFFDFYGPLVRINTPSKSSVVMLCKPKHILAVQKYDGTHSLRSIIDSMENYRRTRISITMPQYEIDFSQVAEKFKNHLNHRVNDYQYLCNQMAVDFVKRNYLIRDHRCEVPANYNGELCLWSLKCFSAIVFGRDAEYKQDGYTKIVHTLIEVSKALSDCESAPQIWRFLPTTSTSKLAQCFDVLETLLIRNLRMTYLKLGKLSKNVKNETPQPVALLETMILKDKMSTDCIITTLMDLLVVGVNSIANIAGMVLYYLSKSPDVQDRLFWEINLVIPHDLNELFSEDMIHLPLLRACIVETMRLWPPFTHTVRCTSKEIVVNGYTIPKNTNVIMAHQIAFHKNEHFADAKKFEPRRWIGRFSKQLDPLEVMPFCHRQHPIIKELAYRQIAVLIAHMVKNFEIEYNYGEMSYESKILSLPSKPLKFTLKDRH</sequence>
<evidence type="ECO:0000313" key="9">
    <source>
        <dbReference type="Proteomes" id="UP000494040"/>
    </source>
</evidence>
<keyword evidence="9" id="KW-1185">Reference proteome</keyword>
<organism evidence="8 9">
    <name type="scientific">Cimex lectularius</name>
    <name type="common">Bed bug</name>
    <name type="synonym">Acanthia lectularia</name>
    <dbReference type="NCBI Taxonomy" id="79782"/>
    <lineage>
        <taxon>Eukaryota</taxon>
        <taxon>Metazoa</taxon>
        <taxon>Ecdysozoa</taxon>
        <taxon>Arthropoda</taxon>
        <taxon>Hexapoda</taxon>
        <taxon>Insecta</taxon>
        <taxon>Pterygota</taxon>
        <taxon>Neoptera</taxon>
        <taxon>Paraneoptera</taxon>
        <taxon>Hemiptera</taxon>
        <taxon>Heteroptera</taxon>
        <taxon>Panheteroptera</taxon>
        <taxon>Cimicomorpha</taxon>
        <taxon>Cimicidae</taxon>
        <taxon>Cimex</taxon>
    </lineage>
</organism>
<evidence type="ECO:0000313" key="8">
    <source>
        <dbReference type="EnsemblMetazoa" id="XP_014255591.1"/>
    </source>
</evidence>
<dbReference type="InterPro" id="IPR002401">
    <property type="entry name" value="Cyt_P450_E_grp-I"/>
</dbReference>
<dbReference type="EnsemblMetazoa" id="XM_014400105.1">
    <property type="protein sequence ID" value="XP_014255591.1"/>
    <property type="gene ID" value="LOC106670089"/>
</dbReference>
<evidence type="ECO:0000256" key="5">
    <source>
        <dbReference type="ARBA" id="ARBA00023002"/>
    </source>
</evidence>
<dbReference type="KEGG" id="clec:106670089"/>
<evidence type="ECO:0008006" key="10">
    <source>
        <dbReference type="Google" id="ProtNLM"/>
    </source>
</evidence>
<dbReference type="OrthoDB" id="6614661at2759"/>
<dbReference type="GO" id="GO:0020037">
    <property type="term" value="F:heme binding"/>
    <property type="evidence" value="ECO:0007669"/>
    <property type="project" value="InterPro"/>
</dbReference>
<evidence type="ECO:0000256" key="2">
    <source>
        <dbReference type="ARBA" id="ARBA00010617"/>
    </source>
</evidence>
<evidence type="ECO:0000256" key="7">
    <source>
        <dbReference type="ARBA" id="ARBA00023033"/>
    </source>
</evidence>
<evidence type="ECO:0000256" key="6">
    <source>
        <dbReference type="ARBA" id="ARBA00023004"/>
    </source>
</evidence>
<keyword evidence="5" id="KW-0560">Oxidoreductase</keyword>
<comment type="similarity">
    <text evidence="2">Belongs to the cytochrome P450 family.</text>
</comment>
<evidence type="ECO:0000256" key="4">
    <source>
        <dbReference type="ARBA" id="ARBA00022723"/>
    </source>
</evidence>
<dbReference type="InterPro" id="IPR036396">
    <property type="entry name" value="Cyt_P450_sf"/>
</dbReference>
<dbReference type="GeneID" id="106670089"/>
<dbReference type="PANTHER" id="PTHR24279">
    <property type="entry name" value="CYTOCHROME P450"/>
    <property type="match status" value="1"/>
</dbReference>
<dbReference type="InterPro" id="IPR001128">
    <property type="entry name" value="Cyt_P450"/>
</dbReference>
<comment type="cofactor">
    <cofactor evidence="1">
        <name>heme</name>
        <dbReference type="ChEBI" id="CHEBI:30413"/>
    </cofactor>
</comment>
<name>A0A8I6S3Q0_CIMLE</name>
<protein>
    <recommendedName>
        <fullName evidence="10">Cytochrome P450</fullName>
    </recommendedName>
</protein>
<dbReference type="OMA" id="FQVWRFF"/>
<dbReference type="GO" id="GO:0005506">
    <property type="term" value="F:iron ion binding"/>
    <property type="evidence" value="ECO:0007669"/>
    <property type="project" value="InterPro"/>
</dbReference>
<keyword evidence="7" id="KW-0503">Monooxygenase</keyword>
<dbReference type="Proteomes" id="UP000494040">
    <property type="component" value="Unassembled WGS sequence"/>
</dbReference>
<dbReference type="InterPro" id="IPR050479">
    <property type="entry name" value="CYP11_CYP27_families"/>
</dbReference>
<dbReference type="GO" id="GO:0016705">
    <property type="term" value="F:oxidoreductase activity, acting on paired donors, with incorporation or reduction of molecular oxygen"/>
    <property type="evidence" value="ECO:0007669"/>
    <property type="project" value="InterPro"/>
</dbReference>
<dbReference type="PANTHER" id="PTHR24279:SF120">
    <property type="entry name" value="CYTOCHROME P450"/>
    <property type="match status" value="1"/>
</dbReference>
<evidence type="ECO:0000256" key="1">
    <source>
        <dbReference type="ARBA" id="ARBA00001971"/>
    </source>
</evidence>
<keyword evidence="6" id="KW-0408">Iron</keyword>
<reference evidence="8" key="1">
    <citation type="submission" date="2022-01" db="UniProtKB">
        <authorList>
            <consortium name="EnsemblMetazoa"/>
        </authorList>
    </citation>
    <scope>IDENTIFICATION</scope>
</reference>